<dbReference type="Proteomes" id="UP000230233">
    <property type="component" value="Chromosome V"/>
</dbReference>
<organism evidence="3 4">
    <name type="scientific">Caenorhabditis nigoni</name>
    <dbReference type="NCBI Taxonomy" id="1611254"/>
    <lineage>
        <taxon>Eukaryota</taxon>
        <taxon>Metazoa</taxon>
        <taxon>Ecdysozoa</taxon>
        <taxon>Nematoda</taxon>
        <taxon>Chromadorea</taxon>
        <taxon>Rhabditida</taxon>
        <taxon>Rhabditina</taxon>
        <taxon>Rhabditomorpha</taxon>
        <taxon>Rhabditoidea</taxon>
        <taxon>Rhabditidae</taxon>
        <taxon>Peloderinae</taxon>
        <taxon>Caenorhabditis</taxon>
    </lineage>
</organism>
<dbReference type="InterPro" id="IPR017896">
    <property type="entry name" value="4Fe4S_Fe-S-bd"/>
</dbReference>
<dbReference type="PANTHER" id="PTHR22716">
    <property type="entry name" value="ETS CLASS TRANSCRIPTION FACTOR-RELATED-RELATED"/>
    <property type="match status" value="1"/>
</dbReference>
<dbReference type="GO" id="GO:0040027">
    <property type="term" value="P:negative regulation of vulval development"/>
    <property type="evidence" value="ECO:0007669"/>
    <property type="project" value="InterPro"/>
</dbReference>
<comment type="caution">
    <text evidence="3">The sequence shown here is derived from an EMBL/GenBank/DDBJ whole genome shotgun (WGS) entry which is preliminary data.</text>
</comment>
<sequence>MNEVVVKEEVIEETCNFTFKNGEYVEVKQEEVEQKPEHLLEKDIKTETNDDFFENNNSDEFSEDIKPEQRESDSKIENKMSKEACTFQCTICQKRCPRSSLKLITTFEDRTVLSEIFKVEGLVKTNPNFVCYSHIQTIINDNAGKLKLANAPSGKLLRSFITKNKKFIKERESRRRVCQVCHMNKPYCHIYEVSSIHIRVVLMTGCILRGTHSIDEAMNYITNNNGYTCYSHCKETIDKIFERLGVRNKLEFWNCPRLAMSDLVDIAKNFDSKFTVDQFVLAFSTLYMKKPKNVPSNL</sequence>
<gene>
    <name evidence="3" type="primary">Cnig_chr_V.g21061</name>
    <name evidence="3" type="ORF">B9Z55_021061</name>
</gene>
<reference evidence="4" key="1">
    <citation type="submission" date="2017-10" db="EMBL/GenBank/DDBJ databases">
        <title>Rapid genome shrinkage in a self-fertile nematode reveals novel sperm competition proteins.</title>
        <authorList>
            <person name="Yin D."/>
            <person name="Schwarz E.M."/>
            <person name="Thomas C.G."/>
            <person name="Felde R.L."/>
            <person name="Korf I.F."/>
            <person name="Cutter A.D."/>
            <person name="Schartner C.M."/>
            <person name="Ralston E.J."/>
            <person name="Meyer B.J."/>
            <person name="Haag E.S."/>
        </authorList>
    </citation>
    <scope>NUCLEOTIDE SEQUENCE [LARGE SCALE GENOMIC DNA]</scope>
    <source>
        <strain evidence="4">JU1422</strain>
    </source>
</reference>
<feature type="region of interest" description="Disordered" evidence="1">
    <location>
        <begin position="36"/>
        <end position="73"/>
    </location>
</feature>
<name>A0A2G5TQC5_9PELO</name>
<evidence type="ECO:0000259" key="2">
    <source>
        <dbReference type="PROSITE" id="PS51379"/>
    </source>
</evidence>
<feature type="compositionally biased region" description="Basic and acidic residues" evidence="1">
    <location>
        <begin position="63"/>
        <end position="73"/>
    </location>
</feature>
<dbReference type="AlphaFoldDB" id="A0A2G5TQC5"/>
<dbReference type="Pfam" id="PF25375">
    <property type="entry name" value="Lin-15B"/>
    <property type="match status" value="1"/>
</dbReference>
<dbReference type="EMBL" id="PDUG01000005">
    <property type="protein sequence ID" value="PIC29505.1"/>
    <property type="molecule type" value="Genomic_DNA"/>
</dbReference>
<feature type="domain" description="4Fe-4S ferredoxin-type" evidence="2">
    <location>
        <begin position="76"/>
        <end position="106"/>
    </location>
</feature>
<dbReference type="PANTHER" id="PTHR22716:SF1">
    <property type="entry name" value="ETS CLASS TRANSCRIPTION FACTOR-RELATED"/>
    <property type="match status" value="1"/>
</dbReference>
<dbReference type="PROSITE" id="PS51379">
    <property type="entry name" value="4FE4S_FER_2"/>
    <property type="match status" value="1"/>
</dbReference>
<keyword evidence="4" id="KW-1185">Reference proteome</keyword>
<dbReference type="STRING" id="1611254.A0A2G5TQC5"/>
<proteinExistence type="predicted"/>
<feature type="compositionally biased region" description="Basic and acidic residues" evidence="1">
    <location>
        <begin position="36"/>
        <end position="48"/>
    </location>
</feature>
<evidence type="ECO:0000313" key="3">
    <source>
        <dbReference type="EMBL" id="PIC29505.1"/>
    </source>
</evidence>
<accession>A0A2G5TQC5</accession>
<dbReference type="InterPro" id="IPR040129">
    <property type="entry name" value="Lin-15B-like"/>
</dbReference>
<protein>
    <recommendedName>
        <fullName evidence="2">4Fe-4S ferredoxin-type domain-containing protein</fullName>
    </recommendedName>
</protein>
<evidence type="ECO:0000313" key="4">
    <source>
        <dbReference type="Proteomes" id="UP000230233"/>
    </source>
</evidence>
<dbReference type="InterPro" id="IPR057432">
    <property type="entry name" value="Lin-15A/B-like_dom"/>
</dbReference>
<evidence type="ECO:0000256" key="1">
    <source>
        <dbReference type="SAM" id="MobiDB-lite"/>
    </source>
</evidence>